<dbReference type="InterPro" id="IPR000953">
    <property type="entry name" value="Chromo/chromo_shadow_dom"/>
</dbReference>
<dbReference type="PROSITE" id="PS50013">
    <property type="entry name" value="CHROMO_2"/>
    <property type="match status" value="1"/>
</dbReference>
<keyword evidence="7" id="KW-1185">Reference proteome</keyword>
<keyword evidence="1" id="KW-0862">Zinc</keyword>
<evidence type="ECO:0000259" key="4">
    <source>
        <dbReference type="PROSITE" id="PS50013"/>
    </source>
</evidence>
<dbReference type="Gene3D" id="2.40.50.40">
    <property type="match status" value="1"/>
</dbReference>
<dbReference type="InterPro" id="IPR013087">
    <property type="entry name" value="Znf_C2H2_type"/>
</dbReference>
<dbReference type="PROSITE" id="PS00028">
    <property type="entry name" value="ZINC_FINGER_C2H2_1"/>
    <property type="match status" value="1"/>
</dbReference>
<keyword evidence="1" id="KW-0863">Zinc-finger</keyword>
<feature type="compositionally biased region" description="Polar residues" evidence="3">
    <location>
        <begin position="603"/>
        <end position="621"/>
    </location>
</feature>
<dbReference type="AlphaFoldDB" id="A0A9N9E6B7"/>
<sequence length="1045" mass="116777">MARKKKQEKLSEDEVYAAVTILEEKYDERNSVMYLVKWAGKDQNGNEWEPTWEPYENCGTPLIREWEENKARRNNGEFGNQVQNNINTMIVNDGKKDYKDGMFGNYERIDNIYQLRQINGKKKKPHQLNGTPTATEDGNIVVGRSLSCDNGDRNKDIIVSESSRIPISKRVILRKNSTKNLELDVNRKHNVSFKSRQVNLYRSLSSKGKIFAHSSSLMSDSSCDSSDSEQESLYMNGNSTIQFYKYPLRSRSGRLSITRRLDCSSISKRKVSLRSSDAHISEDLDSRKKLRYDEDSYSSEEEILCSGQVFTCSPVTSIVTHTKKSDANIDNLQVSPIPKSINAKVVDKPVSNSTPQDIISSPTNVNINGSQELVQKPSNDSNLGSTAANDASSSSRKQTDNHNSIQNSKTGPATSTNQCVNINVNTQSTESLLSIAPKPVQTARSDANLRTTQKRTQPKTRKLPLKTDAVKSVSPLTVNSSNPPILPKPPTSTNLIPIIRSTSLMNNNANVRSVQNRTIRPNSDLYSNPNLPDDNYKVKDGQNSVILADHGQQSRNTLHSTSTAHKSLGVSQANPLGVGVSNLQLENPVVTTTTTNCNTTSNLRNKTNIPSYQESNSASEQRNMNLQLDEQRKTIEKQMEELSKAQRALAEKSEEYEQLKNTMNNMKTDESLRRENESLKQENEMLKMFWAKLIHDGTVFNQKDYDKLSTMCALIQDLYNQNDNVLGQYQKAQSTSTSSTNSVNSSSASFTSSNSHSSVPVISSRNDGDINAWKRNDQLLRSKLHQSQLEVLLLEKSLQMKDENEKMYQRAAKLVLDLKLEPLKSCMELQNNVRALIPPSLITENSRLNTNHNAIRKDTINVSTSKASNDTILSNITKSKNINVQTNNTLFNTDNNNSNSVKGMETVESVTNTTTDKGSIKTKNNTEVNVITSTNVVNPKLKETVATTPKTSKTSVTIDKNGTSTFDSVSKKITTKTNVGVPNSVSAGPKALVVPSNYTQEEEVFCNWDLCNMSFTTKPDLKKHVMYTHFRDHEKELKPFILTLN</sequence>
<protein>
    <submittedName>
        <fullName evidence="6">19200_t:CDS:1</fullName>
    </submittedName>
</protein>
<dbReference type="EMBL" id="CAJVQA010007793">
    <property type="protein sequence ID" value="CAG8661958.1"/>
    <property type="molecule type" value="Genomic_DNA"/>
</dbReference>
<feature type="region of interest" description="Disordered" evidence="3">
    <location>
        <begin position="433"/>
        <end position="460"/>
    </location>
</feature>
<evidence type="ECO:0000313" key="7">
    <source>
        <dbReference type="Proteomes" id="UP000789759"/>
    </source>
</evidence>
<feature type="non-terminal residue" evidence="6">
    <location>
        <position position="1"/>
    </location>
</feature>
<feature type="coiled-coil region" evidence="2">
    <location>
        <begin position="621"/>
        <end position="669"/>
    </location>
</feature>
<dbReference type="InterPro" id="IPR016197">
    <property type="entry name" value="Chromo-like_dom_sf"/>
</dbReference>
<dbReference type="GO" id="GO:0008270">
    <property type="term" value="F:zinc ion binding"/>
    <property type="evidence" value="ECO:0007669"/>
    <property type="project" value="UniProtKB-KW"/>
</dbReference>
<keyword evidence="2" id="KW-0175">Coiled coil</keyword>
<dbReference type="SUPFAM" id="SSF54160">
    <property type="entry name" value="Chromo domain-like"/>
    <property type="match status" value="1"/>
</dbReference>
<evidence type="ECO:0000256" key="3">
    <source>
        <dbReference type="SAM" id="MobiDB-lite"/>
    </source>
</evidence>
<proteinExistence type="predicted"/>
<keyword evidence="1" id="KW-0479">Metal-binding</keyword>
<dbReference type="PROSITE" id="PS50157">
    <property type="entry name" value="ZINC_FINGER_C2H2_2"/>
    <property type="match status" value="1"/>
</dbReference>
<feature type="region of interest" description="Disordered" evidence="3">
    <location>
        <begin position="599"/>
        <end position="621"/>
    </location>
</feature>
<feature type="compositionally biased region" description="Low complexity" evidence="3">
    <location>
        <begin position="736"/>
        <end position="764"/>
    </location>
</feature>
<comment type="caution">
    <text evidence="6">The sequence shown here is derived from an EMBL/GenBank/DDBJ whole genome shotgun (WGS) entry which is preliminary data.</text>
</comment>
<evidence type="ECO:0000256" key="2">
    <source>
        <dbReference type="SAM" id="Coils"/>
    </source>
</evidence>
<dbReference type="Proteomes" id="UP000789759">
    <property type="component" value="Unassembled WGS sequence"/>
</dbReference>
<feature type="domain" description="Chromo" evidence="4">
    <location>
        <begin position="16"/>
        <end position="57"/>
    </location>
</feature>
<feature type="region of interest" description="Disordered" evidence="3">
    <location>
        <begin position="373"/>
        <end position="418"/>
    </location>
</feature>
<accession>A0A9N9E6B7</accession>
<evidence type="ECO:0000259" key="5">
    <source>
        <dbReference type="PROSITE" id="PS50157"/>
    </source>
</evidence>
<organism evidence="6 7">
    <name type="scientific">Cetraspora pellucida</name>
    <dbReference type="NCBI Taxonomy" id="1433469"/>
    <lineage>
        <taxon>Eukaryota</taxon>
        <taxon>Fungi</taxon>
        <taxon>Fungi incertae sedis</taxon>
        <taxon>Mucoromycota</taxon>
        <taxon>Glomeromycotina</taxon>
        <taxon>Glomeromycetes</taxon>
        <taxon>Diversisporales</taxon>
        <taxon>Gigasporaceae</taxon>
        <taxon>Cetraspora</taxon>
    </lineage>
</organism>
<feature type="region of interest" description="Disordered" evidence="3">
    <location>
        <begin position="736"/>
        <end position="767"/>
    </location>
</feature>
<dbReference type="OrthoDB" id="2423465at2759"/>
<reference evidence="6" key="1">
    <citation type="submission" date="2021-06" db="EMBL/GenBank/DDBJ databases">
        <authorList>
            <person name="Kallberg Y."/>
            <person name="Tangrot J."/>
            <person name="Rosling A."/>
        </authorList>
    </citation>
    <scope>NUCLEOTIDE SEQUENCE</scope>
    <source>
        <strain evidence="6">FL966</strain>
    </source>
</reference>
<evidence type="ECO:0000313" key="6">
    <source>
        <dbReference type="EMBL" id="CAG8661958.1"/>
    </source>
</evidence>
<evidence type="ECO:0000256" key="1">
    <source>
        <dbReference type="PROSITE-ProRule" id="PRU00042"/>
    </source>
</evidence>
<gene>
    <name evidence="6" type="ORF">CPELLU_LOCUS9843</name>
</gene>
<dbReference type="CDD" id="cd00024">
    <property type="entry name" value="CD_CSD"/>
    <property type="match status" value="1"/>
</dbReference>
<name>A0A9N9E6B7_9GLOM</name>
<feature type="domain" description="C2H2-type" evidence="5">
    <location>
        <begin position="1004"/>
        <end position="1034"/>
    </location>
</feature>